<name>A0A4P9WNI0_9FUNG</name>
<dbReference type="EMBL" id="KZ994101">
    <property type="protein sequence ID" value="RKO93835.1"/>
    <property type="molecule type" value="Genomic_DNA"/>
</dbReference>
<gene>
    <name evidence="2" type="ORF">BDK51DRAFT_29380</name>
</gene>
<organism evidence="2 3">
    <name type="scientific">Blyttiomyces helicus</name>
    <dbReference type="NCBI Taxonomy" id="388810"/>
    <lineage>
        <taxon>Eukaryota</taxon>
        <taxon>Fungi</taxon>
        <taxon>Fungi incertae sedis</taxon>
        <taxon>Chytridiomycota</taxon>
        <taxon>Chytridiomycota incertae sedis</taxon>
        <taxon>Chytridiomycetes</taxon>
        <taxon>Chytridiomycetes incertae sedis</taxon>
        <taxon>Blyttiomyces</taxon>
    </lineage>
</organism>
<feature type="region of interest" description="Disordered" evidence="1">
    <location>
        <begin position="173"/>
        <end position="211"/>
    </location>
</feature>
<feature type="compositionally biased region" description="Low complexity" evidence="1">
    <location>
        <begin position="187"/>
        <end position="206"/>
    </location>
</feature>
<reference evidence="3" key="1">
    <citation type="journal article" date="2018" name="Nat. Microbiol.">
        <title>Leveraging single-cell genomics to expand the fungal tree of life.</title>
        <authorList>
            <person name="Ahrendt S.R."/>
            <person name="Quandt C.A."/>
            <person name="Ciobanu D."/>
            <person name="Clum A."/>
            <person name="Salamov A."/>
            <person name="Andreopoulos B."/>
            <person name="Cheng J.F."/>
            <person name="Woyke T."/>
            <person name="Pelin A."/>
            <person name="Henrissat B."/>
            <person name="Reynolds N.K."/>
            <person name="Benny G.L."/>
            <person name="Smith M.E."/>
            <person name="James T.Y."/>
            <person name="Grigoriev I.V."/>
        </authorList>
    </citation>
    <scope>NUCLEOTIDE SEQUENCE [LARGE SCALE GENOMIC DNA]</scope>
</reference>
<evidence type="ECO:0000313" key="3">
    <source>
        <dbReference type="Proteomes" id="UP000269721"/>
    </source>
</evidence>
<proteinExistence type="predicted"/>
<feature type="compositionally biased region" description="Acidic residues" evidence="1">
    <location>
        <begin position="280"/>
        <end position="297"/>
    </location>
</feature>
<accession>A0A4P9WNI0</accession>
<dbReference type="Proteomes" id="UP000269721">
    <property type="component" value="Unassembled WGS sequence"/>
</dbReference>
<evidence type="ECO:0000313" key="2">
    <source>
        <dbReference type="EMBL" id="RKO93835.1"/>
    </source>
</evidence>
<protein>
    <submittedName>
        <fullName evidence="2">Uncharacterized protein</fullName>
    </submittedName>
</protein>
<feature type="region of interest" description="Disordered" evidence="1">
    <location>
        <begin position="1"/>
        <end position="22"/>
    </location>
</feature>
<sequence>MAFVEYENEAQSSAGKRALHGSPGAPVLPVPALLLMETGNSGVRNGAQGKGSGMGLAERKTQMSAWGVDTETRAREDRNWDGGEGRSASRIHREGQEVGRMTYICKEEAMIRKGWSQEGCWRREPVSHSEVRKLAPTSKRETQNVTVETKVAPWAPDPCYEPRWLVSSDKLRRHAEREQAARRNGATTSTPTQWQQQQQQQERQQTVHAGSEEHHIAYEAQIRASLEAQYEQRFQQRVAATQGAAAASPKVEPILLQQVQALEELRNQTAWGGGPKDDKDEWEDAAGDQNQTEDADDPANHDGADTDKMKTIQRFHTFDPQPPDDLLAVSVNTYETLGGRHFDVVGAERHGEKASKGRRSVKICWGGGTSMQEHLVFKQHGCGRNMKGGEWESCQSDVKEKKIIKSKFFDFCPKCSNDPTDQNAKITDIFCCHQASQK</sequence>
<feature type="region of interest" description="Disordered" evidence="1">
    <location>
        <begin position="269"/>
        <end position="306"/>
    </location>
</feature>
<keyword evidence="3" id="KW-1185">Reference proteome</keyword>
<evidence type="ECO:0000256" key="1">
    <source>
        <dbReference type="SAM" id="MobiDB-lite"/>
    </source>
</evidence>
<dbReference type="AlphaFoldDB" id="A0A4P9WNI0"/>